<dbReference type="GO" id="GO:0000281">
    <property type="term" value="P:mitotic cytokinesis"/>
    <property type="evidence" value="ECO:0007669"/>
    <property type="project" value="InterPro"/>
</dbReference>
<keyword evidence="5" id="KW-0132">Cell division</keyword>
<dbReference type="AlphaFoldDB" id="L5LIK5"/>
<evidence type="ECO:0000256" key="3">
    <source>
        <dbReference type="ARBA" id="ARBA00009702"/>
    </source>
</evidence>
<keyword evidence="7" id="KW-0498">Mitosis</keyword>
<keyword evidence="14" id="KW-1185">Reference proteome</keyword>
<reference evidence="14" key="1">
    <citation type="journal article" date="2013" name="Science">
        <title>Comparative analysis of bat genomes provides insight into the evolution of flight and immunity.</title>
        <authorList>
            <person name="Zhang G."/>
            <person name="Cowled C."/>
            <person name="Shi Z."/>
            <person name="Huang Z."/>
            <person name="Bishop-Lilly K.A."/>
            <person name="Fang X."/>
            <person name="Wynne J.W."/>
            <person name="Xiong Z."/>
            <person name="Baker M.L."/>
            <person name="Zhao W."/>
            <person name="Tachedjian M."/>
            <person name="Zhu Y."/>
            <person name="Zhou P."/>
            <person name="Jiang X."/>
            <person name="Ng J."/>
            <person name="Yang L."/>
            <person name="Wu L."/>
            <person name="Xiao J."/>
            <person name="Feng Y."/>
            <person name="Chen Y."/>
            <person name="Sun X."/>
            <person name="Zhang Y."/>
            <person name="Marsh G.A."/>
            <person name="Crameri G."/>
            <person name="Broder C.C."/>
            <person name="Frey K.G."/>
            <person name="Wang L.F."/>
            <person name="Wang J."/>
        </authorList>
    </citation>
    <scope>NUCLEOTIDE SEQUENCE [LARGE SCALE GENOMIC DNA]</scope>
</reference>
<dbReference type="InterPro" id="IPR026756">
    <property type="entry name" value="NuSAP"/>
</dbReference>
<keyword evidence="9" id="KW-0206">Cytoskeleton</keyword>
<dbReference type="GO" id="GO:0005730">
    <property type="term" value="C:nucleolus"/>
    <property type="evidence" value="ECO:0007669"/>
    <property type="project" value="TreeGrafter"/>
</dbReference>
<sequence length="142" mass="16222">MNVRFSAATKDNEYKCSLTKTPARKSPHVFISGNTPKGQAVLGTNKLKATKRDSATVISPFKFSAEAARTPVFNKKPVFDLKASLSRPLNYEPHKGKLKPWGQSKENKCLNEHVSRVSFHKKTYKQPRLQTREEQRKKHEQQ</sequence>
<evidence type="ECO:0000256" key="9">
    <source>
        <dbReference type="ARBA" id="ARBA00023212"/>
    </source>
</evidence>
<feature type="compositionally biased region" description="Basic and acidic residues" evidence="12">
    <location>
        <begin position="130"/>
        <end position="142"/>
    </location>
</feature>
<dbReference type="Pfam" id="PF16006">
    <property type="entry name" value="NUSAP"/>
    <property type="match status" value="1"/>
</dbReference>
<comment type="similarity">
    <text evidence="3">Belongs to the NUSAP family.</text>
</comment>
<evidence type="ECO:0000256" key="7">
    <source>
        <dbReference type="ARBA" id="ARBA00022776"/>
    </source>
</evidence>
<feature type="region of interest" description="Disordered" evidence="12">
    <location>
        <begin position="89"/>
        <end position="142"/>
    </location>
</feature>
<evidence type="ECO:0000256" key="6">
    <source>
        <dbReference type="ARBA" id="ARBA00022701"/>
    </source>
</evidence>
<organism evidence="13 14">
    <name type="scientific">Myotis davidii</name>
    <name type="common">David's myotis</name>
    <dbReference type="NCBI Taxonomy" id="225400"/>
    <lineage>
        <taxon>Eukaryota</taxon>
        <taxon>Metazoa</taxon>
        <taxon>Chordata</taxon>
        <taxon>Craniata</taxon>
        <taxon>Vertebrata</taxon>
        <taxon>Euteleostomi</taxon>
        <taxon>Mammalia</taxon>
        <taxon>Eutheria</taxon>
        <taxon>Laurasiatheria</taxon>
        <taxon>Chiroptera</taxon>
        <taxon>Yangochiroptera</taxon>
        <taxon>Vespertilionidae</taxon>
        <taxon>Myotis</taxon>
    </lineage>
</organism>
<protein>
    <submittedName>
        <fullName evidence="13">Nucleolar and spindle-associated protein 1</fullName>
    </submittedName>
</protein>
<dbReference type="GO" id="GO:0008017">
    <property type="term" value="F:microtubule binding"/>
    <property type="evidence" value="ECO:0007669"/>
    <property type="project" value="TreeGrafter"/>
</dbReference>
<keyword evidence="10" id="KW-0539">Nucleus</keyword>
<evidence type="ECO:0000256" key="11">
    <source>
        <dbReference type="ARBA" id="ARBA00023306"/>
    </source>
</evidence>
<evidence type="ECO:0000256" key="8">
    <source>
        <dbReference type="ARBA" id="ARBA00023125"/>
    </source>
</evidence>
<dbReference type="eggNOG" id="ENOG502QVI7">
    <property type="taxonomic scope" value="Eukaryota"/>
</dbReference>
<dbReference type="GO" id="GO:0007076">
    <property type="term" value="P:mitotic chromosome condensation"/>
    <property type="evidence" value="ECO:0007669"/>
    <property type="project" value="TreeGrafter"/>
</dbReference>
<evidence type="ECO:0000256" key="1">
    <source>
        <dbReference type="ARBA" id="ARBA00004123"/>
    </source>
</evidence>
<name>L5LIK5_MYODS</name>
<dbReference type="GO" id="GO:0005874">
    <property type="term" value="C:microtubule"/>
    <property type="evidence" value="ECO:0007669"/>
    <property type="project" value="UniProtKB-KW"/>
</dbReference>
<accession>L5LIK5</accession>
<dbReference type="PANTHER" id="PTHR15874:SF1">
    <property type="entry name" value="NUCLEOLAR AND SPINDLE-ASSOCIATED PROTEIN 1"/>
    <property type="match status" value="1"/>
</dbReference>
<dbReference type="GO" id="GO:0040001">
    <property type="term" value="P:establishment of mitotic spindle localization"/>
    <property type="evidence" value="ECO:0007669"/>
    <property type="project" value="InterPro"/>
</dbReference>
<keyword evidence="11" id="KW-0131">Cell cycle</keyword>
<evidence type="ECO:0000313" key="13">
    <source>
        <dbReference type="EMBL" id="ELK26027.1"/>
    </source>
</evidence>
<evidence type="ECO:0000256" key="12">
    <source>
        <dbReference type="SAM" id="MobiDB-lite"/>
    </source>
</evidence>
<gene>
    <name evidence="13" type="ORF">MDA_GLEAN10001512</name>
</gene>
<evidence type="ECO:0000256" key="5">
    <source>
        <dbReference type="ARBA" id="ARBA00022618"/>
    </source>
</evidence>
<evidence type="ECO:0000256" key="4">
    <source>
        <dbReference type="ARBA" id="ARBA00022490"/>
    </source>
</evidence>
<dbReference type="GO" id="GO:0072686">
    <property type="term" value="C:mitotic spindle"/>
    <property type="evidence" value="ECO:0007669"/>
    <property type="project" value="TreeGrafter"/>
</dbReference>
<keyword evidence="4" id="KW-0963">Cytoplasm</keyword>
<evidence type="ECO:0000256" key="2">
    <source>
        <dbReference type="ARBA" id="ARBA00004186"/>
    </source>
</evidence>
<dbReference type="EMBL" id="KB111316">
    <property type="protein sequence ID" value="ELK26027.1"/>
    <property type="molecule type" value="Genomic_DNA"/>
</dbReference>
<evidence type="ECO:0000256" key="10">
    <source>
        <dbReference type="ARBA" id="ARBA00023242"/>
    </source>
</evidence>
<evidence type="ECO:0000313" key="14">
    <source>
        <dbReference type="Proteomes" id="UP000010556"/>
    </source>
</evidence>
<proteinExistence type="inferred from homology"/>
<keyword evidence="6" id="KW-0493">Microtubule</keyword>
<keyword evidence="8" id="KW-0238">DNA-binding</keyword>
<feature type="compositionally biased region" description="Basic and acidic residues" evidence="12">
    <location>
        <begin position="105"/>
        <end position="115"/>
    </location>
</feature>
<comment type="subcellular location">
    <subcellularLocation>
        <location evidence="2">Cytoplasm</location>
        <location evidence="2">Cytoskeleton</location>
        <location evidence="2">Spindle</location>
    </subcellularLocation>
    <subcellularLocation>
        <location evidence="1">Nucleus</location>
    </subcellularLocation>
</comment>
<dbReference type="GO" id="GO:0003677">
    <property type="term" value="F:DNA binding"/>
    <property type="evidence" value="ECO:0007669"/>
    <property type="project" value="UniProtKB-KW"/>
</dbReference>
<dbReference type="Proteomes" id="UP000010556">
    <property type="component" value="Unassembled WGS sequence"/>
</dbReference>
<dbReference type="PANTHER" id="PTHR15874">
    <property type="entry name" value="NUCLEOLAR AND SPINDLE-ASSOCIATED PROTEIN 1"/>
    <property type="match status" value="1"/>
</dbReference>